<evidence type="ECO:0000256" key="1">
    <source>
        <dbReference type="ARBA" id="ARBA00004651"/>
    </source>
</evidence>
<keyword evidence="4 7" id="KW-0812">Transmembrane</keyword>
<evidence type="ECO:0000256" key="6">
    <source>
        <dbReference type="ARBA" id="ARBA00023136"/>
    </source>
</evidence>
<dbReference type="PANTHER" id="PTHR30250">
    <property type="entry name" value="PST FAMILY PREDICTED COLANIC ACID TRANSPORTER"/>
    <property type="match status" value="1"/>
</dbReference>
<dbReference type="AlphaFoldDB" id="A0A6V8MCW2"/>
<dbReference type="Proteomes" id="UP000556026">
    <property type="component" value="Unassembled WGS sequence"/>
</dbReference>
<dbReference type="RefSeq" id="WP_183352610.1">
    <property type="nucleotide sequence ID" value="NZ_BLXX01000001.1"/>
</dbReference>
<dbReference type="Pfam" id="PF13440">
    <property type="entry name" value="Polysacc_synt_3"/>
    <property type="match status" value="1"/>
</dbReference>
<feature type="transmembrane region" description="Helical" evidence="7">
    <location>
        <begin position="447"/>
        <end position="466"/>
    </location>
</feature>
<comment type="similarity">
    <text evidence="2">Belongs to the polysaccharide synthase family.</text>
</comment>
<gene>
    <name evidence="8" type="ORF">GMST_01010</name>
</gene>
<keyword evidence="3" id="KW-1003">Cell membrane</keyword>
<evidence type="ECO:0000256" key="4">
    <source>
        <dbReference type="ARBA" id="ARBA00022692"/>
    </source>
</evidence>
<dbReference type="EMBL" id="BLXX01000001">
    <property type="protein sequence ID" value="GFO57776.1"/>
    <property type="molecule type" value="Genomic_DNA"/>
</dbReference>
<feature type="transmembrane region" description="Helical" evidence="7">
    <location>
        <begin position="175"/>
        <end position="192"/>
    </location>
</feature>
<protein>
    <submittedName>
        <fullName evidence="8">Lipopolysaccharide biosynthesis protein</fullName>
    </submittedName>
</protein>
<comment type="subcellular location">
    <subcellularLocation>
        <location evidence="1">Cell membrane</location>
        <topology evidence="1">Multi-pass membrane protein</topology>
    </subcellularLocation>
</comment>
<keyword evidence="5 7" id="KW-1133">Transmembrane helix</keyword>
<feature type="transmembrane region" description="Helical" evidence="7">
    <location>
        <begin position="85"/>
        <end position="107"/>
    </location>
</feature>
<feature type="transmembrane region" description="Helical" evidence="7">
    <location>
        <begin position="249"/>
        <end position="273"/>
    </location>
</feature>
<feature type="transmembrane region" description="Helical" evidence="7">
    <location>
        <begin position="285"/>
        <end position="304"/>
    </location>
</feature>
<evidence type="ECO:0000256" key="5">
    <source>
        <dbReference type="ARBA" id="ARBA00022989"/>
    </source>
</evidence>
<feature type="transmembrane region" description="Helical" evidence="7">
    <location>
        <begin position="119"/>
        <end position="137"/>
    </location>
</feature>
<evidence type="ECO:0000313" key="8">
    <source>
        <dbReference type="EMBL" id="GFO57776.1"/>
    </source>
</evidence>
<feature type="transmembrane region" description="Helical" evidence="7">
    <location>
        <begin position="212"/>
        <end position="229"/>
    </location>
</feature>
<organism evidence="8 9">
    <name type="scientific">Geomonas silvestris</name>
    <dbReference type="NCBI Taxonomy" id="2740184"/>
    <lineage>
        <taxon>Bacteria</taxon>
        <taxon>Pseudomonadati</taxon>
        <taxon>Thermodesulfobacteriota</taxon>
        <taxon>Desulfuromonadia</taxon>
        <taxon>Geobacterales</taxon>
        <taxon>Geobacteraceae</taxon>
        <taxon>Geomonas</taxon>
    </lineage>
</organism>
<dbReference type="InterPro" id="IPR050833">
    <property type="entry name" value="Poly_Biosynth_Transport"/>
</dbReference>
<feature type="transmembrane region" description="Helical" evidence="7">
    <location>
        <begin position="381"/>
        <end position="402"/>
    </location>
</feature>
<evidence type="ECO:0000256" key="3">
    <source>
        <dbReference type="ARBA" id="ARBA00022475"/>
    </source>
</evidence>
<feature type="transmembrane region" description="Helical" evidence="7">
    <location>
        <begin position="423"/>
        <end position="441"/>
    </location>
</feature>
<accession>A0A6V8MCW2</accession>
<dbReference type="CDD" id="cd13127">
    <property type="entry name" value="MATE_tuaB_like"/>
    <property type="match status" value="1"/>
</dbReference>
<sequence>MSEHIFKQTFKNISYNALGKVLSFAFQSFASVVLSRELVAADYGVAGFAMIWVTFMKSFSGFGINKAAIRSQLFSEVAADTAFTLRQIVGIIAFAVTIAGAEAARLFFPHPAIATVIRVLAWAILIDNFSLVSTIYLERELRYGALSTAETALTVASSLTAVCLVYNGFTYWSIVYAYLAANLTFVVVAFCFRPYRPRFRLDAGIAREYLKYGSTVFLTGLLTFVLYNFDNFVIGAVAGAERLGFYSIAFNWGAMVCSVMGAVVFGVLFPTFARLQHDPAQMKTAYLKILQLAAFVSVLCNIGLLCVGENFLVTVLGKGADKWLPSLVALRILCLYGVVRSLIEPAASYLMALNRAEAALKATMLVAAVELSLVYPAVRFWGIEAVATVVLFSFSCQLLVLLPALRRASGILLHELWRAVRPAVFAGTAMAGLYFSVARYLPHGPFTLAVSIVLLTAAYLVAYGALTGWQDYARLLCQVQRPEA</sequence>
<evidence type="ECO:0000256" key="7">
    <source>
        <dbReference type="SAM" id="Phobius"/>
    </source>
</evidence>
<feature type="transmembrane region" description="Helical" evidence="7">
    <location>
        <begin position="149"/>
        <end position="169"/>
    </location>
</feature>
<evidence type="ECO:0000313" key="9">
    <source>
        <dbReference type="Proteomes" id="UP000556026"/>
    </source>
</evidence>
<keyword evidence="6 7" id="KW-0472">Membrane</keyword>
<evidence type="ECO:0000256" key="2">
    <source>
        <dbReference type="ARBA" id="ARBA00007430"/>
    </source>
</evidence>
<dbReference type="GO" id="GO:0005886">
    <property type="term" value="C:plasma membrane"/>
    <property type="evidence" value="ECO:0007669"/>
    <property type="project" value="UniProtKB-SubCell"/>
</dbReference>
<proteinExistence type="inferred from homology"/>
<feature type="transmembrane region" description="Helical" evidence="7">
    <location>
        <begin position="21"/>
        <end position="39"/>
    </location>
</feature>
<reference evidence="9" key="1">
    <citation type="submission" date="2020-06" db="EMBL/GenBank/DDBJ databases">
        <title>Draft genomic sequence of Geomonas sp. Red330.</title>
        <authorList>
            <person name="Itoh H."/>
            <person name="Zhenxing X."/>
            <person name="Ushijima N."/>
            <person name="Masuda Y."/>
            <person name="Shiratori Y."/>
            <person name="Senoo K."/>
        </authorList>
    </citation>
    <scope>NUCLEOTIDE SEQUENCE [LARGE SCALE GENOMIC DNA]</scope>
    <source>
        <strain evidence="9">Red330</strain>
    </source>
</reference>
<name>A0A6V8MCW2_9BACT</name>
<feature type="transmembrane region" description="Helical" evidence="7">
    <location>
        <begin position="45"/>
        <end position="64"/>
    </location>
</feature>
<keyword evidence="9" id="KW-1185">Reference proteome</keyword>
<comment type="caution">
    <text evidence="8">The sequence shown here is derived from an EMBL/GenBank/DDBJ whole genome shotgun (WGS) entry which is preliminary data.</text>
</comment>
<dbReference type="PANTHER" id="PTHR30250:SF10">
    <property type="entry name" value="LIPOPOLYSACCHARIDE BIOSYNTHESIS PROTEIN WZXC"/>
    <property type="match status" value="1"/>
</dbReference>